<dbReference type="PANTHER" id="PTHR46407">
    <property type="entry name" value="OS02G0208700 PROTEIN"/>
    <property type="match status" value="1"/>
</dbReference>
<dbReference type="InterPro" id="IPR015915">
    <property type="entry name" value="Kelch-typ_b-propeller"/>
</dbReference>
<dbReference type="Pfam" id="PF24681">
    <property type="entry name" value="Kelch_KLHDC2_KLHL20_DRC7"/>
    <property type="match status" value="1"/>
</dbReference>
<evidence type="ECO:0000313" key="2">
    <source>
        <dbReference type="EMBL" id="KAG0560275.1"/>
    </source>
</evidence>
<protein>
    <recommendedName>
        <fullName evidence="1">F-box domain-containing protein</fullName>
    </recommendedName>
</protein>
<dbReference type="PANTHER" id="PTHR46407:SF3">
    <property type="entry name" value="OS02G0208700 PROTEIN"/>
    <property type="match status" value="1"/>
</dbReference>
<gene>
    <name evidence="2" type="ORF">KC19_10G167700</name>
</gene>
<dbReference type="Proteomes" id="UP000822688">
    <property type="component" value="Chromosome 10"/>
</dbReference>
<dbReference type="InterPro" id="IPR006652">
    <property type="entry name" value="Kelch_1"/>
</dbReference>
<dbReference type="SUPFAM" id="SSF81383">
    <property type="entry name" value="F-box domain"/>
    <property type="match status" value="1"/>
</dbReference>
<dbReference type="InterPro" id="IPR044595">
    <property type="entry name" value="KMD1-4"/>
</dbReference>
<keyword evidence="3" id="KW-1185">Reference proteome</keyword>
<dbReference type="SMART" id="SM00612">
    <property type="entry name" value="Kelch"/>
    <property type="match status" value="3"/>
</dbReference>
<name>A0A8T0GP61_CERPU</name>
<sequence>MRGGSFEDTVMGDEVGLIPALPDDVARQCLLRVPPHSHAQLQRVSRRWRELVNSSEYYEERKREGTSEKFVCMLQAMEPLQSASGRKPAVSTGSVQCSPAFGISVLNVHQRSWGRLPPIPDFPEGLPIFSRLVAVDGKLFVLGGWNPATYETLQTVYIFNFVTQTWSRGAPMPTSRSFFACAAVDNYIFVAGGHDNSKTALKSAEVYSLDTDQWAPLAPMNQERDESTGLCFEGNFYAVSGYSTDSQGQFTQSAEVYNPSTNSWTLLEGMWSLETETSRAAGPFAVMFGKLYTLNGQNLCCYNAATGAWSVVESIPDGEVNPVCVAVVDDALLISGPSRNSEDSGFGTFLYKPSERAVTKRCKSEWESIERQVGFDGVAHFSHAIEI</sequence>
<dbReference type="GO" id="GO:2000762">
    <property type="term" value="P:regulation of phenylpropanoid metabolic process"/>
    <property type="evidence" value="ECO:0007669"/>
    <property type="project" value="InterPro"/>
</dbReference>
<dbReference type="SMART" id="SM00256">
    <property type="entry name" value="FBOX"/>
    <property type="match status" value="1"/>
</dbReference>
<accession>A0A8T0GP61</accession>
<dbReference type="SUPFAM" id="SSF117281">
    <property type="entry name" value="Kelch motif"/>
    <property type="match status" value="1"/>
</dbReference>
<comment type="caution">
    <text evidence="2">The sequence shown here is derived from an EMBL/GenBank/DDBJ whole genome shotgun (WGS) entry which is preliminary data.</text>
</comment>
<proteinExistence type="predicted"/>
<dbReference type="InterPro" id="IPR036047">
    <property type="entry name" value="F-box-like_dom_sf"/>
</dbReference>
<dbReference type="GO" id="GO:0080037">
    <property type="term" value="P:negative regulation of cytokinin-activated signaling pathway"/>
    <property type="evidence" value="ECO:0007669"/>
    <property type="project" value="InterPro"/>
</dbReference>
<feature type="domain" description="F-box" evidence="1">
    <location>
        <begin position="15"/>
        <end position="61"/>
    </location>
</feature>
<dbReference type="PROSITE" id="PS50181">
    <property type="entry name" value="FBOX"/>
    <property type="match status" value="1"/>
</dbReference>
<dbReference type="InterPro" id="IPR001810">
    <property type="entry name" value="F-box_dom"/>
</dbReference>
<evidence type="ECO:0000313" key="3">
    <source>
        <dbReference type="Proteomes" id="UP000822688"/>
    </source>
</evidence>
<dbReference type="CDD" id="cd22152">
    <property type="entry name" value="F-box_AtAFR-like"/>
    <property type="match status" value="1"/>
</dbReference>
<dbReference type="EMBL" id="CM026431">
    <property type="protein sequence ID" value="KAG0560275.1"/>
    <property type="molecule type" value="Genomic_DNA"/>
</dbReference>
<evidence type="ECO:0000259" key="1">
    <source>
        <dbReference type="PROSITE" id="PS50181"/>
    </source>
</evidence>
<dbReference type="Gene3D" id="1.20.1280.50">
    <property type="match status" value="1"/>
</dbReference>
<dbReference type="AlphaFoldDB" id="A0A8T0GP61"/>
<dbReference type="Gene3D" id="2.120.10.80">
    <property type="entry name" value="Kelch-type beta propeller"/>
    <property type="match status" value="1"/>
</dbReference>
<dbReference type="Pfam" id="PF00646">
    <property type="entry name" value="F-box"/>
    <property type="match status" value="1"/>
</dbReference>
<organism evidence="2 3">
    <name type="scientific">Ceratodon purpureus</name>
    <name type="common">Fire moss</name>
    <name type="synonym">Dicranum purpureum</name>
    <dbReference type="NCBI Taxonomy" id="3225"/>
    <lineage>
        <taxon>Eukaryota</taxon>
        <taxon>Viridiplantae</taxon>
        <taxon>Streptophyta</taxon>
        <taxon>Embryophyta</taxon>
        <taxon>Bryophyta</taxon>
        <taxon>Bryophytina</taxon>
        <taxon>Bryopsida</taxon>
        <taxon>Dicranidae</taxon>
        <taxon>Pseudoditrichales</taxon>
        <taxon>Ditrichaceae</taxon>
        <taxon>Ceratodon</taxon>
    </lineage>
</organism>
<reference evidence="2" key="1">
    <citation type="submission" date="2020-06" db="EMBL/GenBank/DDBJ databases">
        <title>WGS assembly of Ceratodon purpureus strain R40.</title>
        <authorList>
            <person name="Carey S.B."/>
            <person name="Jenkins J."/>
            <person name="Shu S."/>
            <person name="Lovell J.T."/>
            <person name="Sreedasyam A."/>
            <person name="Maumus F."/>
            <person name="Tiley G.P."/>
            <person name="Fernandez-Pozo N."/>
            <person name="Barry K."/>
            <person name="Chen C."/>
            <person name="Wang M."/>
            <person name="Lipzen A."/>
            <person name="Daum C."/>
            <person name="Saski C.A."/>
            <person name="Payton A.C."/>
            <person name="Mcbreen J.C."/>
            <person name="Conrad R.E."/>
            <person name="Kollar L.M."/>
            <person name="Olsson S."/>
            <person name="Huttunen S."/>
            <person name="Landis J.B."/>
            <person name="Wickett N.J."/>
            <person name="Johnson M.G."/>
            <person name="Rensing S.A."/>
            <person name="Grimwood J."/>
            <person name="Schmutz J."/>
            <person name="Mcdaniel S.F."/>
        </authorList>
    </citation>
    <scope>NUCLEOTIDE SEQUENCE</scope>
    <source>
        <strain evidence="2">R40</strain>
    </source>
</reference>